<dbReference type="PANTHER" id="PTHR33169:SF14">
    <property type="entry name" value="TRANSCRIPTIONAL REGULATOR RV3488"/>
    <property type="match status" value="1"/>
</dbReference>
<evidence type="ECO:0000259" key="1">
    <source>
        <dbReference type="Pfam" id="PF03551"/>
    </source>
</evidence>
<dbReference type="PANTHER" id="PTHR33169">
    <property type="entry name" value="PADR-FAMILY TRANSCRIPTIONAL REGULATOR"/>
    <property type="match status" value="1"/>
</dbReference>
<dbReference type="Proteomes" id="UP000253318">
    <property type="component" value="Unassembled WGS sequence"/>
</dbReference>
<dbReference type="OrthoDB" id="8443918at2"/>
<organism evidence="2 3">
    <name type="scientific">Marinitenerispora sediminis</name>
    <dbReference type="NCBI Taxonomy" id="1931232"/>
    <lineage>
        <taxon>Bacteria</taxon>
        <taxon>Bacillati</taxon>
        <taxon>Actinomycetota</taxon>
        <taxon>Actinomycetes</taxon>
        <taxon>Streptosporangiales</taxon>
        <taxon>Nocardiopsidaceae</taxon>
        <taxon>Marinitenerispora</taxon>
    </lineage>
</organism>
<dbReference type="InterPro" id="IPR052509">
    <property type="entry name" value="Metal_resp_DNA-bind_regulator"/>
</dbReference>
<dbReference type="Gene3D" id="1.10.10.10">
    <property type="entry name" value="Winged helix-like DNA-binding domain superfamily/Winged helix DNA-binding domain"/>
    <property type="match status" value="1"/>
</dbReference>
<keyword evidence="3" id="KW-1185">Reference proteome</keyword>
<dbReference type="EMBL" id="QEIN01000247">
    <property type="protein sequence ID" value="RCV51548.1"/>
    <property type="molecule type" value="Genomic_DNA"/>
</dbReference>
<dbReference type="RefSeq" id="WP_147280523.1">
    <property type="nucleotide sequence ID" value="NZ_QEIN01000247.1"/>
</dbReference>
<dbReference type="AlphaFoldDB" id="A0A368SZV1"/>
<dbReference type="InterPro" id="IPR005149">
    <property type="entry name" value="Tscrpt_reg_PadR_N"/>
</dbReference>
<gene>
    <name evidence="2" type="ORF">DEF24_23035</name>
</gene>
<accession>A0A368SZV1</accession>
<reference evidence="2 3" key="1">
    <citation type="submission" date="2018-04" db="EMBL/GenBank/DDBJ databases">
        <title>Novel actinobacteria from marine sediment.</title>
        <authorList>
            <person name="Ng Z.Y."/>
            <person name="Tan G.Y.A."/>
        </authorList>
    </citation>
    <scope>NUCLEOTIDE SEQUENCE [LARGE SCALE GENOMIC DNA]</scope>
    <source>
        <strain evidence="2 3">TPS81</strain>
    </source>
</reference>
<evidence type="ECO:0000313" key="2">
    <source>
        <dbReference type="EMBL" id="RCV51548.1"/>
    </source>
</evidence>
<name>A0A368SZV1_9ACTN</name>
<dbReference type="Pfam" id="PF03551">
    <property type="entry name" value="PadR"/>
    <property type="match status" value="1"/>
</dbReference>
<feature type="non-terminal residue" evidence="2">
    <location>
        <position position="178"/>
    </location>
</feature>
<dbReference type="SUPFAM" id="SSF46785">
    <property type="entry name" value="Winged helix' DNA-binding domain"/>
    <property type="match status" value="1"/>
</dbReference>
<proteinExistence type="predicted"/>
<protein>
    <submittedName>
        <fullName evidence="2">Transcriptional regulator</fullName>
    </submittedName>
</protein>
<sequence length="178" mass="19610">MSATRLLVLGVVRRLGRAHGYLVRSELLSWGAEEWANVKWGSIYHALRQLTKEGLLASTEITEWPGRVDYEVTEAGDAEFLRLLRDALRGPDHRADILGAGLALLPALPRAEAVELLRARLAALEAQHEEVAARLERIATGGGDPHIRELPGLRMHGIDSAAEWTRGLIERLEAGSYP</sequence>
<feature type="domain" description="Transcription regulator PadR N-terminal" evidence="1">
    <location>
        <begin position="8"/>
        <end position="80"/>
    </location>
</feature>
<comment type="caution">
    <text evidence="2">The sequence shown here is derived from an EMBL/GenBank/DDBJ whole genome shotgun (WGS) entry which is preliminary data.</text>
</comment>
<evidence type="ECO:0000313" key="3">
    <source>
        <dbReference type="Proteomes" id="UP000253318"/>
    </source>
</evidence>
<dbReference type="InterPro" id="IPR036390">
    <property type="entry name" value="WH_DNA-bd_sf"/>
</dbReference>
<dbReference type="InterPro" id="IPR036388">
    <property type="entry name" value="WH-like_DNA-bd_sf"/>
</dbReference>